<feature type="transmembrane region" description="Helical" evidence="8">
    <location>
        <begin position="9"/>
        <end position="28"/>
    </location>
</feature>
<accession>A0ABS9SGC4</accession>
<protein>
    <submittedName>
        <fullName evidence="9">Cation:dicarboxylase symporter family transporter</fullName>
    </submittedName>
</protein>
<feature type="transmembrane region" description="Helical" evidence="8">
    <location>
        <begin position="406"/>
        <end position="425"/>
    </location>
</feature>
<evidence type="ECO:0000256" key="4">
    <source>
        <dbReference type="ARBA" id="ARBA00022692"/>
    </source>
</evidence>
<organism evidence="9 10">
    <name type="scientific">Niabella ginsengisoli</name>
    <dbReference type="NCBI Taxonomy" id="522298"/>
    <lineage>
        <taxon>Bacteria</taxon>
        <taxon>Pseudomonadati</taxon>
        <taxon>Bacteroidota</taxon>
        <taxon>Chitinophagia</taxon>
        <taxon>Chitinophagales</taxon>
        <taxon>Chitinophagaceae</taxon>
        <taxon>Niabella</taxon>
    </lineage>
</organism>
<feature type="transmembrane region" description="Helical" evidence="8">
    <location>
        <begin position="182"/>
        <end position="201"/>
    </location>
</feature>
<evidence type="ECO:0000256" key="2">
    <source>
        <dbReference type="ARBA" id="ARBA00022448"/>
    </source>
</evidence>
<feature type="transmembrane region" description="Helical" evidence="8">
    <location>
        <begin position="89"/>
        <end position="108"/>
    </location>
</feature>
<dbReference type="PROSITE" id="PS00714">
    <property type="entry name" value="NA_DICARBOXYL_SYMP_2"/>
    <property type="match status" value="1"/>
</dbReference>
<evidence type="ECO:0000256" key="5">
    <source>
        <dbReference type="ARBA" id="ARBA00022847"/>
    </source>
</evidence>
<evidence type="ECO:0000256" key="1">
    <source>
        <dbReference type="ARBA" id="ARBA00004651"/>
    </source>
</evidence>
<keyword evidence="10" id="KW-1185">Reference proteome</keyword>
<comment type="subcellular location">
    <subcellularLocation>
        <location evidence="1">Cell membrane</location>
        <topology evidence="1">Multi-pass membrane protein</topology>
    </subcellularLocation>
</comment>
<feature type="transmembrane region" description="Helical" evidence="8">
    <location>
        <begin position="115"/>
        <end position="133"/>
    </location>
</feature>
<feature type="transmembrane region" description="Helical" evidence="8">
    <location>
        <begin position="317"/>
        <end position="343"/>
    </location>
</feature>
<dbReference type="Proteomes" id="UP001202248">
    <property type="component" value="Unassembled WGS sequence"/>
</dbReference>
<evidence type="ECO:0000313" key="10">
    <source>
        <dbReference type="Proteomes" id="UP001202248"/>
    </source>
</evidence>
<dbReference type="Pfam" id="PF00375">
    <property type="entry name" value="SDF"/>
    <property type="match status" value="1"/>
</dbReference>
<dbReference type="InterPro" id="IPR001991">
    <property type="entry name" value="Na-dicarboxylate_symporter"/>
</dbReference>
<dbReference type="PANTHER" id="PTHR42865:SF7">
    <property type="entry name" value="PROTON_GLUTAMATE-ASPARTATE SYMPORTER"/>
    <property type="match status" value="1"/>
</dbReference>
<feature type="transmembrane region" description="Helical" evidence="8">
    <location>
        <begin position="286"/>
        <end position="311"/>
    </location>
</feature>
<feature type="transmembrane region" description="Helical" evidence="8">
    <location>
        <begin position="247"/>
        <end position="265"/>
    </location>
</feature>
<dbReference type="PRINTS" id="PR00173">
    <property type="entry name" value="EDTRNSPORT"/>
</dbReference>
<name>A0ABS9SGC4_9BACT</name>
<evidence type="ECO:0000256" key="6">
    <source>
        <dbReference type="ARBA" id="ARBA00022989"/>
    </source>
</evidence>
<dbReference type="InterPro" id="IPR018107">
    <property type="entry name" value="Na-dicarboxylate_symporter_CS"/>
</dbReference>
<gene>
    <name evidence="9" type="ORF">MKP09_05555</name>
</gene>
<keyword evidence="7 8" id="KW-0472">Membrane</keyword>
<keyword evidence="4 8" id="KW-0812">Transmembrane</keyword>
<comment type="caution">
    <text evidence="9">The sequence shown here is derived from an EMBL/GenBank/DDBJ whole genome shotgun (WGS) entry which is preliminary data.</text>
</comment>
<feature type="transmembrane region" description="Helical" evidence="8">
    <location>
        <begin position="64"/>
        <end position="83"/>
    </location>
</feature>
<reference evidence="9 10" key="1">
    <citation type="submission" date="2022-02" db="EMBL/GenBank/DDBJ databases">
        <authorList>
            <person name="Min J."/>
        </authorList>
    </citation>
    <scope>NUCLEOTIDE SEQUENCE [LARGE SCALE GENOMIC DNA]</scope>
    <source>
        <strain evidence="9 10">GR10-1</strain>
    </source>
</reference>
<dbReference type="Gene3D" id="1.10.3860.10">
    <property type="entry name" value="Sodium:dicarboxylate symporter"/>
    <property type="match status" value="1"/>
</dbReference>
<proteinExistence type="predicted"/>
<sequence>MTKNKAGRLTLITFIIVVALLHLFRFKASTLPDGLLFVVEGILIGMLFFFDFLKRSLTKRKAGLIALIVFTIVAALHLFSFEIKALPSALLFVSRWVLVGALVLFAFYKRSLTTWILVAMAMGVEIGVDFPAFSQNLQFLSKIFLRLVKTIVAPLLFSTLVVGIASHSNLKQVGRMGWKSLLYFEVVTTFALIIGLVFINITQAGSGIVIPEALLHDLPTAVPKTWQDHIIDIFPENIIKSIYEGNVLPIVVFSVIFGIALAMLSEQRKRPLIEFTESLAETMFKFTNIIMYFAPFGVGAAIAVTVGHLGIDILKNLALLLVTLYLALFCFLLFVLLPIALFVAKIPVKKFIQAIREPVSIAFATTSSDSALPKALENMEKFGVPRKIVSFVIPTGYTFNLDGTTLYLSLASIFVAQAVGIDFSFGEQLFIGLSLMLTSKGVAAVPRASLVILIATAHTFGLPLWPIMAIYGIDELMDMARTSVNVMGNTLASCVIARWEGEFDDLKAQTFTDK</sequence>
<keyword evidence="2" id="KW-0813">Transport</keyword>
<evidence type="ECO:0000313" key="9">
    <source>
        <dbReference type="EMBL" id="MCH5597407.1"/>
    </source>
</evidence>
<keyword evidence="5" id="KW-0769">Symport</keyword>
<evidence type="ECO:0000256" key="3">
    <source>
        <dbReference type="ARBA" id="ARBA00022475"/>
    </source>
</evidence>
<keyword evidence="3" id="KW-1003">Cell membrane</keyword>
<dbReference type="InterPro" id="IPR036458">
    <property type="entry name" value="Na:dicarbo_symporter_sf"/>
</dbReference>
<keyword evidence="6 8" id="KW-1133">Transmembrane helix</keyword>
<evidence type="ECO:0000256" key="7">
    <source>
        <dbReference type="ARBA" id="ARBA00023136"/>
    </source>
</evidence>
<dbReference type="EMBL" id="JAKWBL010000001">
    <property type="protein sequence ID" value="MCH5597407.1"/>
    <property type="molecule type" value="Genomic_DNA"/>
</dbReference>
<feature type="transmembrane region" description="Helical" evidence="8">
    <location>
        <begin position="34"/>
        <end position="52"/>
    </location>
</feature>
<feature type="transmembrane region" description="Helical" evidence="8">
    <location>
        <begin position="445"/>
        <end position="471"/>
    </location>
</feature>
<dbReference type="PANTHER" id="PTHR42865">
    <property type="entry name" value="PROTON/GLUTAMATE-ASPARTATE SYMPORTER"/>
    <property type="match status" value="1"/>
</dbReference>
<dbReference type="SUPFAM" id="SSF118215">
    <property type="entry name" value="Proton glutamate symport protein"/>
    <property type="match status" value="1"/>
</dbReference>
<dbReference type="RefSeq" id="WP_240826796.1">
    <property type="nucleotide sequence ID" value="NZ_JAKWBL010000001.1"/>
</dbReference>
<evidence type="ECO:0000256" key="8">
    <source>
        <dbReference type="SAM" id="Phobius"/>
    </source>
</evidence>
<feature type="transmembrane region" description="Helical" evidence="8">
    <location>
        <begin position="153"/>
        <end position="170"/>
    </location>
</feature>